<dbReference type="AlphaFoldDB" id="A0A538T8C5"/>
<reference evidence="1 2" key="1">
    <citation type="journal article" date="2019" name="Nat. Microbiol.">
        <title>Mediterranean grassland soil C-N compound turnover is dependent on rainfall and depth, and is mediated by genomically divergent microorganisms.</title>
        <authorList>
            <person name="Diamond S."/>
            <person name="Andeer P.F."/>
            <person name="Li Z."/>
            <person name="Crits-Christoph A."/>
            <person name="Burstein D."/>
            <person name="Anantharaman K."/>
            <person name="Lane K.R."/>
            <person name="Thomas B.C."/>
            <person name="Pan C."/>
            <person name="Northen T.R."/>
            <person name="Banfield J.F."/>
        </authorList>
    </citation>
    <scope>NUCLEOTIDE SEQUENCE [LARGE SCALE GENOMIC DNA]</scope>
    <source>
        <strain evidence="1">WS_2</strain>
    </source>
</reference>
<dbReference type="Proteomes" id="UP000317716">
    <property type="component" value="Unassembled WGS sequence"/>
</dbReference>
<dbReference type="EMBL" id="VBOS01000033">
    <property type="protein sequence ID" value="TMQ59892.1"/>
    <property type="molecule type" value="Genomic_DNA"/>
</dbReference>
<organism evidence="1 2">
    <name type="scientific">Eiseniibacteriota bacterium</name>
    <dbReference type="NCBI Taxonomy" id="2212470"/>
    <lineage>
        <taxon>Bacteria</taxon>
        <taxon>Candidatus Eiseniibacteriota</taxon>
    </lineage>
</organism>
<sequence>MTGTASLAGADFRAGEQVERRYPGRVMHVTYPDDFASELETVIAQLAGLAADPRVRVIVVGQAIPGSAAAARKIRETRPDVRVGFIAPHEDPDTVGAACDIALRPDETARAAAVVDMAERMGARNLVHYSFSRHMAGQIMPERRNSMAGECEKRGIAFHFATAPDPAGAGGLAAAQEFILDDVPRQLATLGPATAFFGTSDSLEEAMIGAILKAHAGYFVEQDAPAPTLGYPAALGLKIPPDKVDDQAWLHEECRRLIAERGMGGHFGAWAQPLDMVAIRALTHLLLDAADEKADFRDSVTVERYLNAEAGGPVQIRRSDRHGNQWLVLLDHVTY</sequence>
<protein>
    <submittedName>
        <fullName evidence="1">DUF3798 domain-containing protein</fullName>
    </submittedName>
</protein>
<evidence type="ECO:0000313" key="2">
    <source>
        <dbReference type="Proteomes" id="UP000317716"/>
    </source>
</evidence>
<gene>
    <name evidence="1" type="ORF">E6K72_01210</name>
</gene>
<accession>A0A538T8C5</accession>
<dbReference type="InterPro" id="IPR024258">
    <property type="entry name" value="DUF3798"/>
</dbReference>
<evidence type="ECO:0000313" key="1">
    <source>
        <dbReference type="EMBL" id="TMQ59892.1"/>
    </source>
</evidence>
<dbReference type="Pfam" id="PF12683">
    <property type="entry name" value="DUF3798"/>
    <property type="match status" value="1"/>
</dbReference>
<comment type="caution">
    <text evidence="1">The sequence shown here is derived from an EMBL/GenBank/DDBJ whole genome shotgun (WGS) entry which is preliminary data.</text>
</comment>
<dbReference type="Gene3D" id="3.40.50.11390">
    <property type="match status" value="1"/>
</dbReference>
<proteinExistence type="predicted"/>
<name>A0A538T8C5_UNCEI</name>